<evidence type="ECO:0000256" key="6">
    <source>
        <dbReference type="ARBA" id="ARBA00044231"/>
    </source>
</evidence>
<dbReference type="Gene3D" id="1.10.287.370">
    <property type="match status" value="1"/>
</dbReference>
<gene>
    <name evidence="7" type="primary">pfdA</name>
    <name evidence="9" type="ordered locus">Ngar_c24370</name>
</gene>
<name>K0ID92_NITGG</name>
<evidence type="ECO:0000256" key="8">
    <source>
        <dbReference type="SAM" id="Coils"/>
    </source>
</evidence>
<protein>
    <recommendedName>
        <fullName evidence="5 7">Prefoldin subunit alpha</fullName>
    </recommendedName>
    <alternativeName>
        <fullName evidence="6 7">GimC subunit alpha</fullName>
    </alternativeName>
</protein>
<accession>K0ID92</accession>
<dbReference type="EMBL" id="CP002408">
    <property type="protein sequence ID" value="AFU59361.1"/>
    <property type="molecule type" value="Genomic_DNA"/>
</dbReference>
<comment type="subcellular location">
    <subcellularLocation>
        <location evidence="7">Cytoplasm</location>
    </subcellularLocation>
</comment>
<dbReference type="GO" id="GO:0006457">
    <property type="term" value="P:protein folding"/>
    <property type="evidence" value="ECO:0007669"/>
    <property type="project" value="UniProtKB-UniRule"/>
</dbReference>
<dbReference type="HAMAP" id="MF_00308">
    <property type="entry name" value="PfdA"/>
    <property type="match status" value="1"/>
</dbReference>
<evidence type="ECO:0000313" key="10">
    <source>
        <dbReference type="Proteomes" id="UP000008037"/>
    </source>
</evidence>
<dbReference type="InterPro" id="IPR009053">
    <property type="entry name" value="Prefoldin"/>
</dbReference>
<dbReference type="GO" id="GO:0005737">
    <property type="term" value="C:cytoplasm"/>
    <property type="evidence" value="ECO:0007669"/>
    <property type="project" value="UniProtKB-SubCell"/>
</dbReference>
<dbReference type="STRING" id="1237085.Ngar_c24370"/>
<reference evidence="9 10" key="1">
    <citation type="journal article" date="2012" name="Environ. Microbiol.">
        <title>The genome of the ammonia-oxidizing Candidatus Nitrososphaera gargensis: insights into metabolic versatility and environmental adaptations.</title>
        <authorList>
            <person name="Spang A."/>
            <person name="Poehlein A."/>
            <person name="Offre P."/>
            <person name="Zumbragel S."/>
            <person name="Haider S."/>
            <person name="Rychlik N."/>
            <person name="Nowka B."/>
            <person name="Schmeisser C."/>
            <person name="Lebedeva E.V."/>
            <person name="Rattei T."/>
            <person name="Bohm C."/>
            <person name="Schmid M."/>
            <person name="Galushko A."/>
            <person name="Hatzenpichler R."/>
            <person name="Weinmaier T."/>
            <person name="Daniel R."/>
            <person name="Schleper C."/>
            <person name="Spieck E."/>
            <person name="Streit W."/>
            <person name="Wagner M."/>
        </authorList>
    </citation>
    <scope>NUCLEOTIDE SEQUENCE [LARGE SCALE GENOMIC DNA]</scope>
    <source>
        <strain evidence="10">Ga9.2</strain>
    </source>
</reference>
<keyword evidence="10" id="KW-1185">Reference proteome</keyword>
<dbReference type="KEGG" id="nga:Ngar_c24370"/>
<dbReference type="InterPro" id="IPR011599">
    <property type="entry name" value="PFD_alpha_archaea"/>
</dbReference>
<keyword evidence="8" id="KW-0175">Coiled coil</keyword>
<evidence type="ECO:0000256" key="3">
    <source>
        <dbReference type="ARBA" id="ARBA00023186"/>
    </source>
</evidence>
<dbReference type="GO" id="GO:0051082">
    <property type="term" value="F:unfolded protein binding"/>
    <property type="evidence" value="ECO:0007669"/>
    <property type="project" value="UniProtKB-UniRule"/>
</dbReference>
<proteinExistence type="inferred from homology"/>
<dbReference type="CDD" id="cd23160">
    <property type="entry name" value="Prefoldin_alpha_GimC"/>
    <property type="match status" value="1"/>
</dbReference>
<evidence type="ECO:0000256" key="7">
    <source>
        <dbReference type="HAMAP-Rule" id="MF_00308"/>
    </source>
</evidence>
<dbReference type="InterPro" id="IPR004127">
    <property type="entry name" value="Prefoldin_subunit_alpha"/>
</dbReference>
<dbReference type="AlphaFoldDB" id="K0ID92"/>
<dbReference type="PANTHER" id="PTHR12674">
    <property type="entry name" value="PREFOLDIN SUBUNIT 5"/>
    <property type="match status" value="1"/>
</dbReference>
<dbReference type="HOGENOM" id="CLU_091867_1_0_2"/>
<comment type="function">
    <text evidence="4 7">Molecular chaperone capable of stabilizing a range of proteins. Seems to fulfill an ATP-independent, HSP70-like function in archaeal de novo protein folding.</text>
</comment>
<organism evidence="9 10">
    <name type="scientific">Nitrososphaera gargensis (strain Ga9.2)</name>
    <dbReference type="NCBI Taxonomy" id="1237085"/>
    <lineage>
        <taxon>Archaea</taxon>
        <taxon>Nitrososphaerota</taxon>
        <taxon>Nitrososphaeria</taxon>
        <taxon>Nitrososphaerales</taxon>
        <taxon>Nitrososphaeraceae</taxon>
        <taxon>Nitrososphaera</taxon>
    </lineage>
</organism>
<evidence type="ECO:0000313" key="9">
    <source>
        <dbReference type="EMBL" id="AFU59361.1"/>
    </source>
</evidence>
<feature type="coiled-coil region" evidence="8">
    <location>
        <begin position="95"/>
        <end position="136"/>
    </location>
</feature>
<evidence type="ECO:0000256" key="4">
    <source>
        <dbReference type="ARBA" id="ARBA00025077"/>
    </source>
</evidence>
<dbReference type="InParanoid" id="K0ID92"/>
<dbReference type="SUPFAM" id="SSF46579">
    <property type="entry name" value="Prefoldin"/>
    <property type="match status" value="1"/>
</dbReference>
<dbReference type="Proteomes" id="UP000008037">
    <property type="component" value="Chromosome"/>
</dbReference>
<dbReference type="Pfam" id="PF02996">
    <property type="entry name" value="Prefoldin"/>
    <property type="match status" value="1"/>
</dbReference>
<comment type="similarity">
    <text evidence="7">Belongs to the prefoldin alpha subunit family.</text>
</comment>
<dbReference type="FunCoup" id="K0ID92">
    <property type="interactions" value="2"/>
</dbReference>
<keyword evidence="3 7" id="KW-0143">Chaperone</keyword>
<comment type="similarity">
    <text evidence="1">Belongs to the prefoldin subunit alpha family.</text>
</comment>
<dbReference type="GO" id="GO:0016272">
    <property type="term" value="C:prefoldin complex"/>
    <property type="evidence" value="ECO:0007669"/>
    <property type="project" value="UniProtKB-UniRule"/>
</dbReference>
<evidence type="ECO:0000256" key="2">
    <source>
        <dbReference type="ARBA" id="ARBA00011716"/>
    </source>
</evidence>
<comment type="subunit">
    <text evidence="2 7">Heterohexamer of two alpha and four beta subunits.</text>
</comment>
<evidence type="ECO:0000256" key="1">
    <source>
        <dbReference type="ARBA" id="ARBA00010048"/>
    </source>
</evidence>
<evidence type="ECO:0000256" key="5">
    <source>
        <dbReference type="ARBA" id="ARBA00044156"/>
    </source>
</evidence>
<sequence length="143" mass="16140">MAAVEQRINEMVQQSRILEAYMNDIMTRQVTVSRLMEEARLASTTIQNITSESEIESLMPVGVGVYVKTTVPPIKKVVVNLGAGVALEKSREDALNYVESRIKEYEVAARQLDAQRQEIAMRMEQMQAQINQMIRAAQQQQPG</sequence>
<keyword evidence="7" id="KW-0963">Cytoplasm</keyword>
<dbReference type="NCBIfam" id="TIGR00293">
    <property type="entry name" value="prefoldin subunit alpha"/>
    <property type="match status" value="1"/>
</dbReference>
<dbReference type="PANTHER" id="PTHR12674:SF2">
    <property type="entry name" value="PREFOLDIN SUBUNIT 5"/>
    <property type="match status" value="1"/>
</dbReference>